<dbReference type="HAMAP" id="MF_00558">
    <property type="entry name" value="Succ_CoA_beta"/>
    <property type="match status" value="1"/>
</dbReference>
<comment type="cofactor">
    <cofactor evidence="10">
        <name>Mg(2+)</name>
        <dbReference type="ChEBI" id="CHEBI:18420"/>
    </cofactor>
    <text evidence="10">Binds 1 Mg(2+) ion per subunit.</text>
</comment>
<dbReference type="InterPro" id="IPR011761">
    <property type="entry name" value="ATP-grasp"/>
</dbReference>
<evidence type="ECO:0000256" key="3">
    <source>
        <dbReference type="ARBA" id="ARBA00022598"/>
    </source>
</evidence>
<organism evidence="12 13">
    <name type="scientific">Temperatibacter marinus</name>
    <dbReference type="NCBI Taxonomy" id="1456591"/>
    <lineage>
        <taxon>Bacteria</taxon>
        <taxon>Pseudomonadati</taxon>
        <taxon>Pseudomonadota</taxon>
        <taxon>Alphaproteobacteria</taxon>
        <taxon>Kordiimonadales</taxon>
        <taxon>Temperatibacteraceae</taxon>
        <taxon>Temperatibacter</taxon>
    </lineage>
</organism>
<evidence type="ECO:0000256" key="8">
    <source>
        <dbReference type="ARBA" id="ARBA00052241"/>
    </source>
</evidence>
<dbReference type="GO" id="GO:0005524">
    <property type="term" value="F:ATP binding"/>
    <property type="evidence" value="ECO:0007669"/>
    <property type="project" value="UniProtKB-UniRule"/>
</dbReference>
<comment type="catalytic activity">
    <reaction evidence="8">
        <text>(S)-malate + ATP + CoA = (S)-malyl-CoA + ADP + phosphate</text>
        <dbReference type="Rhea" id="RHEA:26193"/>
        <dbReference type="ChEBI" id="CHEBI:15589"/>
        <dbReference type="ChEBI" id="CHEBI:30616"/>
        <dbReference type="ChEBI" id="CHEBI:43474"/>
        <dbReference type="ChEBI" id="CHEBI:57287"/>
        <dbReference type="ChEBI" id="CHEBI:57317"/>
        <dbReference type="ChEBI" id="CHEBI:456216"/>
        <dbReference type="EC" id="6.2.1.9"/>
    </reaction>
</comment>
<proteinExistence type="inferred from homology"/>
<feature type="binding site" evidence="10">
    <location>
        <begin position="321"/>
        <end position="323"/>
    </location>
    <ligand>
        <name>substrate</name>
        <note>ligand shared with subunit alpha</note>
    </ligand>
</feature>
<sequence length="389" mass="41322">MNIHEYQAKGLLKEYGAPVLKSGVAYTPSEAVDVAKELGGPVWVVKAQIHAGGRGKAGGVKVVKSLEDVEAAAKELIGKTLVTHQTGPEGKEVKRIFVEDGCAIKSEFYISFLVDRATSNVAIVASTEGGMDIEEVAEATPEKIDTYTIDPAAGLQPYHCRKVAFGLGLSGQAAKECQKLVASLYATFMEKDAAMLEINPLVLTQDDHMVVLDAKMSFDGNALFRHPDVRELRDESEEDPKEIEASKYDLNYISLDGAIGCMVNGAGLAMATMDIIKLKGGSPANFLDVGGGATKERVTEAFKIILSDDNVEGILVNIFGGIMRCDVIAEGVVAAAREVAISVPLVVRLEGTNVELGKKIMAESGLPIISADDLNDAAEKVVKAVKEAA</sequence>
<accession>A0AA52H9F8</accession>
<evidence type="ECO:0000256" key="1">
    <source>
        <dbReference type="ARBA" id="ARBA00009182"/>
    </source>
</evidence>
<dbReference type="Gene3D" id="3.30.1490.20">
    <property type="entry name" value="ATP-grasp fold, A domain"/>
    <property type="match status" value="1"/>
</dbReference>
<evidence type="ECO:0000256" key="2">
    <source>
        <dbReference type="ARBA" id="ARBA00022532"/>
    </source>
</evidence>
<evidence type="ECO:0000259" key="11">
    <source>
        <dbReference type="PROSITE" id="PS50975"/>
    </source>
</evidence>
<dbReference type="GO" id="GO:0006099">
    <property type="term" value="P:tricarboxylic acid cycle"/>
    <property type="evidence" value="ECO:0007669"/>
    <property type="project" value="UniProtKB-UniRule"/>
</dbReference>
<comment type="pathway">
    <text evidence="9">One-carbon metabolism; formaldehyde assimilation via serine pathway.</text>
</comment>
<evidence type="ECO:0000256" key="10">
    <source>
        <dbReference type="HAMAP-Rule" id="MF_00558"/>
    </source>
</evidence>
<feature type="binding site" evidence="10">
    <location>
        <position position="199"/>
    </location>
    <ligand>
        <name>Mg(2+)</name>
        <dbReference type="ChEBI" id="CHEBI:18420"/>
    </ligand>
</feature>
<comment type="function">
    <text evidence="10">Succinyl-CoA synthetase functions in the citric acid cycle (TCA), coupling the hydrolysis of succinyl-CoA to the synthesis of either ATP or GTP and thus represents the only step of substrate-level phosphorylation in the TCA. The beta subunit provides nucleotide specificity of the enzyme and binds the substrate succinate, while the binding sites for coenzyme A and phosphate are found in the alpha subunit.</text>
</comment>
<dbReference type="PANTHER" id="PTHR11815">
    <property type="entry name" value="SUCCINYL-COA SYNTHETASE BETA CHAIN"/>
    <property type="match status" value="1"/>
</dbReference>
<dbReference type="Gene3D" id="3.40.50.261">
    <property type="entry name" value="Succinyl-CoA synthetase domains"/>
    <property type="match status" value="1"/>
</dbReference>
<evidence type="ECO:0000256" key="5">
    <source>
        <dbReference type="ARBA" id="ARBA00022741"/>
    </source>
</evidence>
<dbReference type="InterPro" id="IPR013815">
    <property type="entry name" value="ATP_grasp_subdomain_1"/>
</dbReference>
<dbReference type="NCBIfam" id="NF001913">
    <property type="entry name" value="PRK00696.1"/>
    <property type="match status" value="1"/>
</dbReference>
<dbReference type="AlphaFoldDB" id="A0AA52H9F8"/>
<dbReference type="GO" id="GO:0006104">
    <property type="term" value="P:succinyl-CoA metabolic process"/>
    <property type="evidence" value="ECO:0007669"/>
    <property type="project" value="TreeGrafter"/>
</dbReference>
<keyword evidence="6 10" id="KW-0067">ATP-binding</keyword>
<feature type="binding site" evidence="10">
    <location>
        <position position="264"/>
    </location>
    <ligand>
        <name>substrate</name>
        <note>ligand shared with subunit alpha</note>
    </ligand>
</feature>
<dbReference type="Gene3D" id="3.30.470.20">
    <property type="entry name" value="ATP-grasp fold, B domain"/>
    <property type="match status" value="1"/>
</dbReference>
<comment type="catalytic activity">
    <reaction evidence="10">
        <text>succinate + ATP + CoA = succinyl-CoA + ADP + phosphate</text>
        <dbReference type="Rhea" id="RHEA:17661"/>
        <dbReference type="ChEBI" id="CHEBI:30031"/>
        <dbReference type="ChEBI" id="CHEBI:30616"/>
        <dbReference type="ChEBI" id="CHEBI:43474"/>
        <dbReference type="ChEBI" id="CHEBI:57287"/>
        <dbReference type="ChEBI" id="CHEBI:57292"/>
        <dbReference type="ChEBI" id="CHEBI:456216"/>
        <dbReference type="EC" id="6.2.1.5"/>
    </reaction>
</comment>
<feature type="binding site" evidence="10">
    <location>
        <begin position="53"/>
        <end position="55"/>
    </location>
    <ligand>
        <name>ATP</name>
        <dbReference type="ChEBI" id="CHEBI:30616"/>
    </ligand>
</feature>
<keyword evidence="3 10" id="KW-0436">Ligase</keyword>
<dbReference type="FunFam" id="3.30.1490.20:FF:000002">
    <property type="entry name" value="Succinate--CoA ligase [ADP-forming] subunit beta"/>
    <property type="match status" value="1"/>
</dbReference>
<evidence type="ECO:0000256" key="6">
    <source>
        <dbReference type="ARBA" id="ARBA00022840"/>
    </source>
</evidence>
<gene>
    <name evidence="10 12" type="primary">sucC</name>
    <name evidence="12" type="ORF">QGN29_08715</name>
</gene>
<evidence type="ECO:0000256" key="4">
    <source>
        <dbReference type="ARBA" id="ARBA00022723"/>
    </source>
</evidence>
<feature type="binding site" evidence="10">
    <location>
        <position position="46"/>
    </location>
    <ligand>
        <name>ATP</name>
        <dbReference type="ChEBI" id="CHEBI:30616"/>
    </ligand>
</feature>
<evidence type="ECO:0000313" key="13">
    <source>
        <dbReference type="Proteomes" id="UP001268683"/>
    </source>
</evidence>
<reference evidence="12" key="1">
    <citation type="submission" date="2023-04" db="EMBL/GenBank/DDBJ databases">
        <title>Complete genome sequence of Temperatibacter marinus.</title>
        <authorList>
            <person name="Rong J.-C."/>
            <person name="Yi M.-L."/>
            <person name="Zhao Q."/>
        </authorList>
    </citation>
    <scope>NUCLEOTIDE SEQUENCE</scope>
    <source>
        <strain evidence="12">NBRC 110045</strain>
    </source>
</reference>
<dbReference type="Pfam" id="PF00549">
    <property type="entry name" value="Ligase_CoA"/>
    <property type="match status" value="1"/>
</dbReference>
<dbReference type="GO" id="GO:0000287">
    <property type="term" value="F:magnesium ion binding"/>
    <property type="evidence" value="ECO:0007669"/>
    <property type="project" value="UniProtKB-UniRule"/>
</dbReference>
<dbReference type="GO" id="GO:0004775">
    <property type="term" value="F:succinate-CoA ligase (ADP-forming) activity"/>
    <property type="evidence" value="ECO:0007669"/>
    <property type="project" value="UniProtKB-UniRule"/>
</dbReference>
<evidence type="ECO:0000256" key="7">
    <source>
        <dbReference type="ARBA" id="ARBA00022842"/>
    </source>
</evidence>
<evidence type="ECO:0000313" key="12">
    <source>
        <dbReference type="EMBL" id="WND01640.1"/>
    </source>
</evidence>
<dbReference type="NCBIfam" id="TIGR01016">
    <property type="entry name" value="sucCoAbeta"/>
    <property type="match status" value="1"/>
</dbReference>
<dbReference type="FunFam" id="3.40.50.261:FF:000001">
    <property type="entry name" value="Succinate--CoA ligase [ADP-forming] subunit beta"/>
    <property type="match status" value="1"/>
</dbReference>
<dbReference type="Pfam" id="PF08442">
    <property type="entry name" value="ATP-grasp_2"/>
    <property type="match status" value="1"/>
</dbReference>
<dbReference type="EC" id="6.2.1.5" evidence="10"/>
<keyword evidence="13" id="KW-1185">Reference proteome</keyword>
<dbReference type="EMBL" id="CP123872">
    <property type="protein sequence ID" value="WND01640.1"/>
    <property type="molecule type" value="Genomic_DNA"/>
</dbReference>
<dbReference type="PROSITE" id="PS50975">
    <property type="entry name" value="ATP_GRASP"/>
    <property type="match status" value="1"/>
</dbReference>
<dbReference type="SUPFAM" id="SSF52210">
    <property type="entry name" value="Succinyl-CoA synthetase domains"/>
    <property type="match status" value="1"/>
</dbReference>
<comment type="similarity">
    <text evidence="1 10">Belongs to the succinate/malate CoA ligase beta subunit family.</text>
</comment>
<comment type="pathway">
    <text evidence="10">Carbohydrate metabolism; tricarboxylic acid cycle; succinate from succinyl-CoA (ligase route): step 1/1.</text>
</comment>
<keyword evidence="2 10" id="KW-0816">Tricarboxylic acid cycle</keyword>
<feature type="domain" description="ATP-grasp" evidence="11">
    <location>
        <begin position="9"/>
        <end position="55"/>
    </location>
</feature>
<feature type="binding site" evidence="10">
    <location>
        <position position="213"/>
    </location>
    <ligand>
        <name>Mg(2+)</name>
        <dbReference type="ChEBI" id="CHEBI:18420"/>
    </ligand>
</feature>
<dbReference type="InterPro" id="IPR013650">
    <property type="entry name" value="ATP-grasp_succ-CoA_synth-type"/>
</dbReference>
<name>A0AA52H9F8_9PROT</name>
<dbReference type="RefSeq" id="WP_310797468.1">
    <property type="nucleotide sequence ID" value="NZ_CP123872.1"/>
</dbReference>
<evidence type="ECO:0000256" key="9">
    <source>
        <dbReference type="ARBA" id="ARBA00060690"/>
    </source>
</evidence>
<dbReference type="InterPro" id="IPR005809">
    <property type="entry name" value="Succ_CoA_ligase-like_bsu"/>
</dbReference>
<dbReference type="PANTHER" id="PTHR11815:SF10">
    <property type="entry name" value="SUCCINATE--COA LIGASE [GDP-FORMING] SUBUNIT BETA, MITOCHONDRIAL"/>
    <property type="match status" value="1"/>
</dbReference>
<dbReference type="KEGG" id="tmk:QGN29_08715"/>
<comment type="subunit">
    <text evidence="10">Heterotetramer of two alpha and two beta subunits.</text>
</comment>
<dbReference type="GO" id="GO:0050074">
    <property type="term" value="F:malate-CoA ligase activity"/>
    <property type="evidence" value="ECO:0007669"/>
    <property type="project" value="UniProtKB-EC"/>
</dbReference>
<dbReference type="InterPro" id="IPR017866">
    <property type="entry name" value="Succ-CoA_synthase_bsu_CS"/>
</dbReference>
<keyword evidence="4 10" id="KW-0479">Metal-binding</keyword>
<dbReference type="FunFam" id="3.30.470.20:FF:000002">
    <property type="entry name" value="Succinate--CoA ligase [ADP-forming] subunit beta"/>
    <property type="match status" value="1"/>
</dbReference>
<feature type="binding site" evidence="10">
    <location>
        <position position="107"/>
    </location>
    <ligand>
        <name>ATP</name>
        <dbReference type="ChEBI" id="CHEBI:30616"/>
    </ligand>
</feature>
<feature type="binding site" evidence="10">
    <location>
        <position position="102"/>
    </location>
    <ligand>
        <name>ATP</name>
        <dbReference type="ChEBI" id="CHEBI:30616"/>
    </ligand>
</feature>
<feature type="binding site" evidence="10">
    <location>
        <position position="99"/>
    </location>
    <ligand>
        <name>ATP</name>
        <dbReference type="ChEBI" id="CHEBI:30616"/>
    </ligand>
</feature>
<dbReference type="InterPro" id="IPR005811">
    <property type="entry name" value="SUCC_ACL_C"/>
</dbReference>
<dbReference type="GO" id="GO:0005829">
    <property type="term" value="C:cytosol"/>
    <property type="evidence" value="ECO:0007669"/>
    <property type="project" value="TreeGrafter"/>
</dbReference>
<dbReference type="SUPFAM" id="SSF56059">
    <property type="entry name" value="Glutathione synthetase ATP-binding domain-like"/>
    <property type="match status" value="1"/>
</dbReference>
<comment type="catalytic activity">
    <reaction evidence="10">
        <text>GTP + succinate + CoA = succinyl-CoA + GDP + phosphate</text>
        <dbReference type="Rhea" id="RHEA:22120"/>
        <dbReference type="ChEBI" id="CHEBI:30031"/>
        <dbReference type="ChEBI" id="CHEBI:37565"/>
        <dbReference type="ChEBI" id="CHEBI:43474"/>
        <dbReference type="ChEBI" id="CHEBI:57287"/>
        <dbReference type="ChEBI" id="CHEBI:57292"/>
        <dbReference type="ChEBI" id="CHEBI:58189"/>
    </reaction>
</comment>
<dbReference type="PIRSF" id="PIRSF001554">
    <property type="entry name" value="SucCS_beta"/>
    <property type="match status" value="1"/>
</dbReference>
<dbReference type="InterPro" id="IPR016102">
    <property type="entry name" value="Succinyl-CoA_synth-like"/>
</dbReference>
<dbReference type="Proteomes" id="UP001268683">
    <property type="component" value="Chromosome"/>
</dbReference>
<keyword evidence="5 10" id="KW-0547">Nucleotide-binding</keyword>
<dbReference type="GO" id="GO:0042709">
    <property type="term" value="C:succinate-CoA ligase complex"/>
    <property type="evidence" value="ECO:0007669"/>
    <property type="project" value="UniProtKB-ARBA"/>
</dbReference>
<protein>
    <recommendedName>
        <fullName evidence="10">Succinate--CoA ligase [ADP-forming] subunit beta</fullName>
        <ecNumber evidence="10">6.2.1.5</ecNumber>
    </recommendedName>
    <alternativeName>
        <fullName evidence="10">Succinyl-CoA synthetase subunit beta</fullName>
        <shortName evidence="10">SCS-beta</shortName>
    </alternativeName>
</protein>
<dbReference type="PROSITE" id="PS01217">
    <property type="entry name" value="SUCCINYL_COA_LIG_3"/>
    <property type="match status" value="1"/>
</dbReference>
<keyword evidence="7 10" id="KW-0460">Magnesium</keyword>